<dbReference type="EMBL" id="DYXT01000028">
    <property type="protein sequence ID" value="HJE39229.1"/>
    <property type="molecule type" value="Genomic_DNA"/>
</dbReference>
<comment type="catalytic activity">
    <reaction evidence="8">
        <text>a quinone + NADH + H(+) = a quinol + NAD(+)</text>
        <dbReference type="Rhea" id="RHEA:46160"/>
        <dbReference type="ChEBI" id="CHEBI:15378"/>
        <dbReference type="ChEBI" id="CHEBI:24646"/>
        <dbReference type="ChEBI" id="CHEBI:57540"/>
        <dbReference type="ChEBI" id="CHEBI:57945"/>
        <dbReference type="ChEBI" id="CHEBI:132124"/>
        <dbReference type="EC" id="1.6.5.9"/>
    </reaction>
</comment>
<evidence type="ECO:0000256" key="8">
    <source>
        <dbReference type="ARBA" id="ARBA00047599"/>
    </source>
</evidence>
<evidence type="ECO:0000259" key="9">
    <source>
        <dbReference type="Pfam" id="PF07992"/>
    </source>
</evidence>
<protein>
    <recommendedName>
        <fullName evidence="2">NADH:ubiquinone reductase (non-electrogenic)</fullName>
        <ecNumber evidence="2">1.6.5.9</ecNumber>
    </recommendedName>
</protein>
<organism evidence="11 12">
    <name type="scientific">Candidatus Amulumruptor caecigallinarius</name>
    <dbReference type="NCBI Taxonomy" id="2109911"/>
    <lineage>
        <taxon>Bacteria</taxon>
        <taxon>Pseudomonadati</taxon>
        <taxon>Bacteroidota</taxon>
        <taxon>Bacteroidia</taxon>
        <taxon>Bacteroidales</taxon>
        <taxon>Muribaculaceae</taxon>
        <taxon>Candidatus Amulumruptor</taxon>
    </lineage>
</organism>
<evidence type="ECO:0000256" key="2">
    <source>
        <dbReference type="ARBA" id="ARBA00012637"/>
    </source>
</evidence>
<dbReference type="PRINTS" id="PR00411">
    <property type="entry name" value="PNDRDTASEI"/>
</dbReference>
<keyword evidence="6" id="KW-0560">Oxidoreductase</keyword>
<feature type="domain" description="FAD/NAD(P)-binding" evidence="9">
    <location>
        <begin position="7"/>
        <end position="328"/>
    </location>
</feature>
<evidence type="ECO:0000256" key="3">
    <source>
        <dbReference type="ARBA" id="ARBA00022630"/>
    </source>
</evidence>
<evidence type="ECO:0000259" key="10">
    <source>
        <dbReference type="Pfam" id="PF22366"/>
    </source>
</evidence>
<dbReference type="InterPro" id="IPR023753">
    <property type="entry name" value="FAD/NAD-binding_dom"/>
</dbReference>
<dbReference type="AlphaFoldDB" id="A0A4Q0U7N9"/>
<dbReference type="Gene3D" id="3.50.50.100">
    <property type="match status" value="1"/>
</dbReference>
<evidence type="ECO:0000256" key="5">
    <source>
        <dbReference type="ARBA" id="ARBA00022946"/>
    </source>
</evidence>
<reference evidence="11" key="1">
    <citation type="journal article" date="2021" name="PeerJ">
        <title>Extensive microbial diversity within the chicken gut microbiome revealed by metagenomics and culture.</title>
        <authorList>
            <person name="Gilroy R."/>
            <person name="Ravi A."/>
            <person name="Getino M."/>
            <person name="Pursley I."/>
            <person name="Horton D.L."/>
            <person name="Alikhan N.F."/>
            <person name="Baker D."/>
            <person name="Gharbi K."/>
            <person name="Hall N."/>
            <person name="Watson M."/>
            <person name="Adriaenssens E.M."/>
            <person name="Foster-Nyarko E."/>
            <person name="Jarju S."/>
            <person name="Secka A."/>
            <person name="Antonio M."/>
            <person name="Oren A."/>
            <person name="Chaudhuri R.R."/>
            <person name="La Ragione R."/>
            <person name="Hildebrand F."/>
            <person name="Pallen M.J."/>
        </authorList>
    </citation>
    <scope>NUCLEOTIDE SEQUENCE</scope>
    <source>
        <strain evidence="11">4100</strain>
    </source>
</reference>
<dbReference type="GO" id="GO:0050136">
    <property type="term" value="F:NADH dehydrogenase (quinone) (non-electrogenic) activity"/>
    <property type="evidence" value="ECO:0007669"/>
    <property type="project" value="UniProtKB-EC"/>
</dbReference>
<dbReference type="PRINTS" id="PR00368">
    <property type="entry name" value="FADPNR"/>
</dbReference>
<reference evidence="11" key="2">
    <citation type="submission" date="2021-09" db="EMBL/GenBank/DDBJ databases">
        <authorList>
            <person name="Gilroy R."/>
        </authorList>
    </citation>
    <scope>NUCLEOTIDE SEQUENCE</scope>
    <source>
        <strain evidence="11">4100</strain>
    </source>
</reference>
<dbReference type="SUPFAM" id="SSF51905">
    <property type="entry name" value="FAD/NAD(P)-binding domain"/>
    <property type="match status" value="2"/>
</dbReference>
<evidence type="ECO:0000313" key="12">
    <source>
        <dbReference type="Proteomes" id="UP000711407"/>
    </source>
</evidence>
<dbReference type="EC" id="1.6.5.9" evidence="2"/>
<comment type="similarity">
    <text evidence="1">Belongs to the NADH dehydrogenase family.</text>
</comment>
<dbReference type="Proteomes" id="UP000711407">
    <property type="component" value="Unassembled WGS sequence"/>
</dbReference>
<evidence type="ECO:0000256" key="4">
    <source>
        <dbReference type="ARBA" id="ARBA00022827"/>
    </source>
</evidence>
<evidence type="ECO:0000313" key="11">
    <source>
        <dbReference type="EMBL" id="HJE39229.1"/>
    </source>
</evidence>
<dbReference type="Pfam" id="PF22366">
    <property type="entry name" value="NDH2_C"/>
    <property type="match status" value="1"/>
</dbReference>
<dbReference type="InterPro" id="IPR036188">
    <property type="entry name" value="FAD/NAD-bd_sf"/>
</dbReference>
<sequence length="427" mass="48568">MAQQLPRMVIIGGGFAGLNLAKKIDKSRWDVTIVDRNNFHSFPPLFYQIASSGLDPGSISFPFRREMRKGSVRGVHYRMGEVMAVNTEQKWVETQFERIPYDSLVIANGTTNNFFGNDELLKRVFTLKSAAEAIRCRNEILDRLERASICHDEAERKRLLTFVVIGGGPTGVEMAGAIGEMKRYILKREYPELNVDDVRIILLEGTDRLLRTMSETSSGHALEYLGHLMVEVRLNTLMESYNDNIVTLKDGSTIYSETVIWTAGVTAVPITFQGKQPQRGPGNRYVVDEYNRVAGLEDVYSLGDVCIMPTADKPKGDPQLAQVAIQQAHNLAKNLRKGSWSIPFRYKDKGSMATVGRNRAVADLNHINLYGRPAWFTWMFVHLISILGMRNKITVLINWIWSYCSYTTSLRLLMHPNRYPLRRRWGE</sequence>
<dbReference type="PANTHER" id="PTHR43706">
    <property type="entry name" value="NADH DEHYDROGENASE"/>
    <property type="match status" value="1"/>
</dbReference>
<gene>
    <name evidence="11" type="ORF">K8V47_05670</name>
</gene>
<comment type="caution">
    <text evidence="11">The sequence shown here is derived from an EMBL/GenBank/DDBJ whole genome shotgun (WGS) entry which is preliminary data.</text>
</comment>
<keyword evidence="4" id="KW-0274">FAD</keyword>
<keyword evidence="3" id="KW-0285">Flavoprotein</keyword>
<name>A0A4Q0U7N9_9BACT</name>
<evidence type="ECO:0000256" key="6">
    <source>
        <dbReference type="ARBA" id="ARBA00023002"/>
    </source>
</evidence>
<dbReference type="InterPro" id="IPR045024">
    <property type="entry name" value="NDH-2"/>
</dbReference>
<dbReference type="InterPro" id="IPR054585">
    <property type="entry name" value="NDH2-like_C"/>
</dbReference>
<feature type="domain" description="External alternative NADH-ubiquinone oxidoreductase-like C-terminal" evidence="10">
    <location>
        <begin position="349"/>
        <end position="401"/>
    </location>
</feature>
<evidence type="ECO:0000256" key="1">
    <source>
        <dbReference type="ARBA" id="ARBA00005272"/>
    </source>
</evidence>
<dbReference type="Pfam" id="PF07992">
    <property type="entry name" value="Pyr_redox_2"/>
    <property type="match status" value="1"/>
</dbReference>
<accession>A0A4Q0U7N9</accession>
<keyword evidence="7" id="KW-0520">NAD</keyword>
<keyword evidence="5" id="KW-0809">Transit peptide</keyword>
<dbReference type="PANTHER" id="PTHR43706:SF47">
    <property type="entry name" value="EXTERNAL NADH-UBIQUINONE OXIDOREDUCTASE 1, MITOCHONDRIAL-RELATED"/>
    <property type="match status" value="1"/>
</dbReference>
<evidence type="ECO:0000256" key="7">
    <source>
        <dbReference type="ARBA" id="ARBA00023027"/>
    </source>
</evidence>
<proteinExistence type="inferred from homology"/>